<keyword evidence="1" id="KW-0732">Signal</keyword>
<feature type="chain" id="PRO_5045433529" evidence="1">
    <location>
        <begin position="21"/>
        <end position="471"/>
    </location>
</feature>
<reference evidence="2" key="1">
    <citation type="submission" date="2023-10" db="EMBL/GenBank/DDBJ databases">
        <authorList>
            <person name="Chen Y."/>
            <person name="Shah S."/>
            <person name="Dougan E. K."/>
            <person name="Thang M."/>
            <person name="Chan C."/>
        </authorList>
    </citation>
    <scope>NUCLEOTIDE SEQUENCE [LARGE SCALE GENOMIC DNA]</scope>
</reference>
<organism evidence="2 3">
    <name type="scientific">Prorocentrum cordatum</name>
    <dbReference type="NCBI Taxonomy" id="2364126"/>
    <lineage>
        <taxon>Eukaryota</taxon>
        <taxon>Sar</taxon>
        <taxon>Alveolata</taxon>
        <taxon>Dinophyceae</taxon>
        <taxon>Prorocentrales</taxon>
        <taxon>Prorocentraceae</taxon>
        <taxon>Prorocentrum</taxon>
    </lineage>
</organism>
<sequence>MMAPAFRATVALLLVAPGGAGRALPALQADSSLLARSTELRLRERAALSPPARLQLLRADAQIAQCLQRRRADPTQIAATVQQGLSAVMGAVKHFMMQPPEVEQGLDVLGKGLLEAISEPIREQYSNATAYAAFEQEWMGFFETAVSTTPAVQGNITLFQEEGRPDAVIMAVSDILWLLSEGVVRFVPHETAQEVAKYVDAVGDLLGAVGASWEGFGSGQEAQAIEDLYFALRGVLDQVLPEDLRNDETYKLVIGTLDGVIYSLSETVLDFQRQIVEGTVCWKVQEARTKRRPNVCPEGFYWNGEQLCLPKPTQEPEELLQEAHRAGTAGGLERAVAGKVDGSASGKQPIPDGAMVALCEETGNYTEKIGHWCYAACPAGMASVGLQCKTQCQGEFPADDGAMMCGHNPGVLAEAVMNMVIGVATGAINSGLLIASMAKDGVDTDSLVNTIQAFVNMGKPFAYQTCPLPGR</sequence>
<name>A0ABN9V6L5_9DINO</name>
<accession>A0ABN9V6L5</accession>
<dbReference type="EMBL" id="CAUYUJ010016759">
    <property type="protein sequence ID" value="CAK0868545.1"/>
    <property type="molecule type" value="Genomic_DNA"/>
</dbReference>
<dbReference type="Proteomes" id="UP001189429">
    <property type="component" value="Unassembled WGS sequence"/>
</dbReference>
<evidence type="ECO:0000313" key="2">
    <source>
        <dbReference type="EMBL" id="CAK0868545.1"/>
    </source>
</evidence>
<feature type="signal peptide" evidence="1">
    <location>
        <begin position="1"/>
        <end position="20"/>
    </location>
</feature>
<protein>
    <submittedName>
        <fullName evidence="2">Uncharacterized protein</fullName>
    </submittedName>
</protein>
<comment type="caution">
    <text evidence="2">The sequence shown here is derived from an EMBL/GenBank/DDBJ whole genome shotgun (WGS) entry which is preliminary data.</text>
</comment>
<evidence type="ECO:0000313" key="3">
    <source>
        <dbReference type="Proteomes" id="UP001189429"/>
    </source>
</evidence>
<gene>
    <name evidence="2" type="ORF">PCOR1329_LOCUS55175</name>
</gene>
<proteinExistence type="predicted"/>
<keyword evidence="3" id="KW-1185">Reference proteome</keyword>
<evidence type="ECO:0000256" key="1">
    <source>
        <dbReference type="SAM" id="SignalP"/>
    </source>
</evidence>